<evidence type="ECO:0000313" key="9">
    <source>
        <dbReference type="Proteomes" id="UP000515123"/>
    </source>
</evidence>
<keyword evidence="5" id="KW-0611">Plant defense</keyword>
<dbReference type="RefSeq" id="XP_020091764.1">
    <property type="nucleotide sequence ID" value="XM_020236175.1"/>
</dbReference>
<evidence type="ECO:0000313" key="12">
    <source>
        <dbReference type="RefSeq" id="XP_020091765.1"/>
    </source>
</evidence>
<evidence type="ECO:0000259" key="8">
    <source>
        <dbReference type="Pfam" id="PF18052"/>
    </source>
</evidence>
<evidence type="ECO:0000256" key="5">
    <source>
        <dbReference type="ARBA" id="ARBA00022821"/>
    </source>
</evidence>
<evidence type="ECO:0000256" key="7">
    <source>
        <dbReference type="SAM" id="Phobius"/>
    </source>
</evidence>
<dbReference type="RefSeq" id="XP_020091765.1">
    <property type="nucleotide sequence ID" value="XM_020236176.1"/>
</dbReference>
<evidence type="ECO:0000256" key="3">
    <source>
        <dbReference type="ARBA" id="ARBA00022737"/>
    </source>
</evidence>
<keyword evidence="4" id="KW-0547">Nucleotide-binding</keyword>
<keyword evidence="6" id="KW-0175">Coiled coil</keyword>
<proteinExistence type="inferred from homology"/>
<comment type="similarity">
    <text evidence="1">Belongs to the disease resistance NB-LRR family.</text>
</comment>
<feature type="transmembrane region" description="Helical" evidence="7">
    <location>
        <begin position="331"/>
        <end position="358"/>
    </location>
</feature>
<keyword evidence="7" id="KW-0812">Transmembrane</keyword>
<evidence type="ECO:0000256" key="4">
    <source>
        <dbReference type="ARBA" id="ARBA00022741"/>
    </source>
</evidence>
<evidence type="ECO:0000256" key="1">
    <source>
        <dbReference type="ARBA" id="ARBA00008894"/>
    </source>
</evidence>
<dbReference type="Gene3D" id="1.20.5.4130">
    <property type="match status" value="1"/>
</dbReference>
<dbReference type="GeneID" id="109712558"/>
<reference evidence="9" key="1">
    <citation type="journal article" date="2015" name="Nat. Genet.">
        <title>The pineapple genome and the evolution of CAM photosynthesis.</title>
        <authorList>
            <person name="Ming R."/>
            <person name="VanBuren R."/>
            <person name="Wai C.M."/>
            <person name="Tang H."/>
            <person name="Schatz M.C."/>
            <person name="Bowers J.E."/>
            <person name="Lyons E."/>
            <person name="Wang M.L."/>
            <person name="Chen J."/>
            <person name="Biggers E."/>
            <person name="Zhang J."/>
            <person name="Huang L."/>
            <person name="Zhang L."/>
            <person name="Miao W."/>
            <person name="Zhang J."/>
            <person name="Ye Z."/>
            <person name="Miao C."/>
            <person name="Lin Z."/>
            <person name="Wang H."/>
            <person name="Zhou H."/>
            <person name="Yim W.C."/>
            <person name="Priest H.D."/>
            <person name="Zheng C."/>
            <person name="Woodhouse M."/>
            <person name="Edger P.P."/>
            <person name="Guyot R."/>
            <person name="Guo H.B."/>
            <person name="Guo H."/>
            <person name="Zheng G."/>
            <person name="Singh R."/>
            <person name="Sharma A."/>
            <person name="Min X."/>
            <person name="Zheng Y."/>
            <person name="Lee H."/>
            <person name="Gurtowski J."/>
            <person name="Sedlazeck F.J."/>
            <person name="Harkess A."/>
            <person name="McKain M.R."/>
            <person name="Liao Z."/>
            <person name="Fang J."/>
            <person name="Liu J."/>
            <person name="Zhang X."/>
            <person name="Zhang Q."/>
            <person name="Hu W."/>
            <person name="Qin Y."/>
            <person name="Wang K."/>
            <person name="Chen L.Y."/>
            <person name="Shirley N."/>
            <person name="Lin Y.R."/>
            <person name="Liu L.Y."/>
            <person name="Hernandez A.G."/>
            <person name="Wright C.L."/>
            <person name="Bulone V."/>
            <person name="Tuskan G.A."/>
            <person name="Heath K."/>
            <person name="Zee F."/>
            <person name="Moore P.H."/>
            <person name="Sunkar R."/>
            <person name="Leebens-Mack J.H."/>
            <person name="Mockler T."/>
            <person name="Bennetzen J.L."/>
            <person name="Freeling M."/>
            <person name="Sankoff D."/>
            <person name="Paterson A.H."/>
            <person name="Zhu X."/>
            <person name="Yang X."/>
            <person name="Smith J.A."/>
            <person name="Cushman J.C."/>
            <person name="Paull R.E."/>
            <person name="Yu Q."/>
        </authorList>
    </citation>
    <scope>NUCLEOTIDE SEQUENCE [LARGE SCALE GENOMIC DNA]</scope>
    <source>
        <strain evidence="9">cv. F153</strain>
    </source>
</reference>
<dbReference type="Pfam" id="PF18052">
    <property type="entry name" value="Rx_N"/>
    <property type="match status" value="1"/>
</dbReference>
<keyword evidence="7" id="KW-0472">Membrane</keyword>
<dbReference type="GO" id="GO:0006952">
    <property type="term" value="P:defense response"/>
    <property type="evidence" value="ECO:0007669"/>
    <property type="project" value="UniProtKB-KW"/>
</dbReference>
<accession>A0A6P5FEC5</accession>
<feature type="coiled-coil region" evidence="6">
    <location>
        <begin position="222"/>
        <end position="273"/>
    </location>
</feature>
<dbReference type="AlphaFoldDB" id="A0A6P5FEC5"/>
<reference evidence="10 11" key="2">
    <citation type="submission" date="2025-04" db="UniProtKB">
        <authorList>
            <consortium name="RefSeq"/>
        </authorList>
    </citation>
    <scope>IDENTIFICATION</scope>
    <source>
        <tissue evidence="10 11">Leaf</tissue>
    </source>
</reference>
<evidence type="ECO:0000313" key="10">
    <source>
        <dbReference type="RefSeq" id="XP_020091763.1"/>
    </source>
</evidence>
<sequence length="373" mass="42658">MEEKVAEAVVEAQSQEDTTILLLTKLAFERTMQALSLHTDKAETEKENILKCLADFLGIKLGDIKYDDSFAGESVLLHHDVALEAYKAVLRILILKEESITLERCRLLMRFVCNIGISLEDAYSILDETMKESDTDRLARNTSVMQDHRGLDRKDDTMIQRKRNVERLMQLSKREEEKNSHMASGFVSSIIKWTTEKLSSLIPAQMAGCSTSEPCTHVSEDFEMLQKTMLSIQKVLENTEEKDMQSFSEKLHIKELSGAAHDAEDVLEEYEYEVLRAKVIARRQVGSGRKRKFEEVAKKSVRSGPRSHHTCIQYFFLGFEICSNLKKCPVFVGRLVLCLAVCTLLLQSGIMDLLFIVFESSRWENKRRCSQGR</sequence>
<dbReference type="GO" id="GO:0000166">
    <property type="term" value="F:nucleotide binding"/>
    <property type="evidence" value="ECO:0007669"/>
    <property type="project" value="UniProtKB-KW"/>
</dbReference>
<evidence type="ECO:0000256" key="2">
    <source>
        <dbReference type="ARBA" id="ARBA00022614"/>
    </source>
</evidence>
<name>A0A6P5FEC5_ANACO</name>
<organism evidence="10">
    <name type="scientific">Ananas comosus</name>
    <name type="common">Pineapple</name>
    <name type="synonym">Ananas ananas</name>
    <dbReference type="NCBI Taxonomy" id="4615"/>
    <lineage>
        <taxon>Eukaryota</taxon>
        <taxon>Viridiplantae</taxon>
        <taxon>Streptophyta</taxon>
        <taxon>Embryophyta</taxon>
        <taxon>Tracheophyta</taxon>
        <taxon>Spermatophyta</taxon>
        <taxon>Magnoliopsida</taxon>
        <taxon>Liliopsida</taxon>
        <taxon>Poales</taxon>
        <taxon>Bromeliaceae</taxon>
        <taxon>Bromelioideae</taxon>
        <taxon>Ananas</taxon>
    </lineage>
</organism>
<feature type="domain" description="Disease resistance N-terminal" evidence="8">
    <location>
        <begin position="191"/>
        <end position="286"/>
    </location>
</feature>
<evidence type="ECO:0000256" key="6">
    <source>
        <dbReference type="SAM" id="Coils"/>
    </source>
</evidence>
<evidence type="ECO:0000313" key="11">
    <source>
        <dbReference type="RefSeq" id="XP_020091764.1"/>
    </source>
</evidence>
<dbReference type="Proteomes" id="UP000515123">
    <property type="component" value="Linkage group 7"/>
</dbReference>
<gene>
    <name evidence="10 11 12" type="primary">LOC109712558</name>
</gene>
<protein>
    <submittedName>
        <fullName evidence="10 11">Uncharacterized protein LOC109712558 isoform X1</fullName>
    </submittedName>
</protein>
<dbReference type="RefSeq" id="XP_020091763.1">
    <property type="nucleotide sequence ID" value="XM_020236174.1"/>
</dbReference>
<keyword evidence="2" id="KW-0433">Leucine-rich repeat</keyword>
<keyword evidence="3" id="KW-0677">Repeat</keyword>
<keyword evidence="9" id="KW-1185">Reference proteome</keyword>
<dbReference type="InterPro" id="IPR041118">
    <property type="entry name" value="Rx_N"/>
</dbReference>
<keyword evidence="7" id="KW-1133">Transmembrane helix</keyword>